<accession>A0ABU2L0V9</accession>
<organism evidence="2 3">
    <name type="scientific">Streptomonospora wellingtoniae</name>
    <dbReference type="NCBI Taxonomy" id="3075544"/>
    <lineage>
        <taxon>Bacteria</taxon>
        <taxon>Bacillati</taxon>
        <taxon>Actinomycetota</taxon>
        <taxon>Actinomycetes</taxon>
        <taxon>Streptosporangiales</taxon>
        <taxon>Nocardiopsidaceae</taxon>
        <taxon>Streptomonospora</taxon>
    </lineage>
</organism>
<dbReference type="RefSeq" id="WP_311547711.1">
    <property type="nucleotide sequence ID" value="NZ_JAVREK010000039.1"/>
</dbReference>
<proteinExistence type="predicted"/>
<name>A0ABU2L0V9_9ACTN</name>
<gene>
    <name evidence="2" type="ORF">RM446_23985</name>
</gene>
<dbReference type="EMBL" id="JAVREK010000039">
    <property type="protein sequence ID" value="MDT0305196.1"/>
    <property type="molecule type" value="Genomic_DNA"/>
</dbReference>
<protein>
    <recommendedName>
        <fullName evidence="4">HPF/RaiA family ribosome-associated protein</fullName>
    </recommendedName>
</protein>
<dbReference type="SUPFAM" id="SSF69754">
    <property type="entry name" value="Ribosome binding protein Y (YfiA homologue)"/>
    <property type="match status" value="1"/>
</dbReference>
<reference evidence="3" key="1">
    <citation type="submission" date="2023-07" db="EMBL/GenBank/DDBJ databases">
        <title>30 novel species of actinomycetes from the DSMZ collection.</title>
        <authorList>
            <person name="Nouioui I."/>
        </authorList>
    </citation>
    <scope>NUCLEOTIDE SEQUENCE [LARGE SCALE GENOMIC DNA]</scope>
    <source>
        <strain evidence="3">DSM 45055</strain>
    </source>
</reference>
<sequence>MGPRQNRTAPRTAVFQLDGVDASVAAHVRDRFATLHHYTSEPLGDVCAGVRAVAVAGYGRLIEVEAYADTPTGRAQARAEADSVCAAVDKVRDRLCIRLAEHELRAARASQPETAHIAPAHKGLRWWLRWGPKHRDQGGTTAKHGDGATGPERTRR</sequence>
<dbReference type="Proteomes" id="UP001183226">
    <property type="component" value="Unassembled WGS sequence"/>
</dbReference>
<evidence type="ECO:0008006" key="4">
    <source>
        <dbReference type="Google" id="ProtNLM"/>
    </source>
</evidence>
<evidence type="ECO:0000313" key="3">
    <source>
        <dbReference type="Proteomes" id="UP001183226"/>
    </source>
</evidence>
<dbReference type="InterPro" id="IPR036567">
    <property type="entry name" value="RHF-like"/>
</dbReference>
<feature type="region of interest" description="Disordered" evidence="1">
    <location>
        <begin position="134"/>
        <end position="156"/>
    </location>
</feature>
<evidence type="ECO:0000256" key="1">
    <source>
        <dbReference type="SAM" id="MobiDB-lite"/>
    </source>
</evidence>
<comment type="caution">
    <text evidence="2">The sequence shown here is derived from an EMBL/GenBank/DDBJ whole genome shotgun (WGS) entry which is preliminary data.</text>
</comment>
<keyword evidence="3" id="KW-1185">Reference proteome</keyword>
<evidence type="ECO:0000313" key="2">
    <source>
        <dbReference type="EMBL" id="MDT0305196.1"/>
    </source>
</evidence>